<proteinExistence type="inferred from homology"/>
<feature type="compositionally biased region" description="Low complexity" evidence="3">
    <location>
        <begin position="231"/>
        <end position="244"/>
    </location>
</feature>
<protein>
    <submittedName>
        <fullName evidence="5">Quercetin 2,3-dioxygenase</fullName>
        <ecNumber evidence="5">1.13.11.24</ecNumber>
    </submittedName>
</protein>
<dbReference type="SUPFAM" id="SSF51182">
    <property type="entry name" value="RmlC-like cupins"/>
    <property type="match status" value="1"/>
</dbReference>
<evidence type="ECO:0000256" key="2">
    <source>
        <dbReference type="RuleBase" id="RU003457"/>
    </source>
</evidence>
<dbReference type="EC" id="1.13.11.24" evidence="5"/>
<feature type="compositionally biased region" description="Basic and acidic residues" evidence="3">
    <location>
        <begin position="247"/>
        <end position="259"/>
    </location>
</feature>
<evidence type="ECO:0000259" key="4">
    <source>
        <dbReference type="Pfam" id="PF02678"/>
    </source>
</evidence>
<dbReference type="Pfam" id="PF02678">
    <property type="entry name" value="Pirin"/>
    <property type="match status" value="1"/>
</dbReference>
<evidence type="ECO:0000313" key="5">
    <source>
        <dbReference type="EMBL" id="CAG9933298.1"/>
    </source>
</evidence>
<dbReference type="InterPro" id="IPR011051">
    <property type="entry name" value="RmlC_Cupin_sf"/>
</dbReference>
<name>A0ABM8Z0B3_9PROT</name>
<feature type="region of interest" description="Disordered" evidence="3">
    <location>
        <begin position="220"/>
        <end position="259"/>
    </location>
</feature>
<dbReference type="Gene3D" id="2.60.120.10">
    <property type="entry name" value="Jelly Rolls"/>
    <property type="match status" value="1"/>
</dbReference>
<dbReference type="Proteomes" id="UP000839052">
    <property type="component" value="Chromosome"/>
</dbReference>
<dbReference type="PANTHER" id="PTHR13903:SF8">
    <property type="entry name" value="PIRIN"/>
    <property type="match status" value="1"/>
</dbReference>
<sequence length="259" mass="28072">MPLSRKISRVVTVPPIGPGFAGPAHTAAAVIPPGDFEATDPFFLMMDDRISVAGQMGGEHPHAGLETVTFMLSGTMEDLGGKLLEGDVEWMTAGRGIIHAEKAVVSEGMRLLQLWVVLPENQRHIAPRVQLLARDRMPVRQEPGSEARLYSGRSGGLEAATINAIPVTSIDIRNVQAPNEQDFADVGRLLTQSTTPNHPIFRRLYENRFATSVVFPASNRECDHGSHAGRRAGAATRGSRGSTRQIDSGRDDRRALPVL</sequence>
<comment type="similarity">
    <text evidence="1 2">Belongs to the pirin family.</text>
</comment>
<dbReference type="GO" id="GO:0008127">
    <property type="term" value="F:quercetin 2,3-dioxygenase activity"/>
    <property type="evidence" value="ECO:0007669"/>
    <property type="project" value="UniProtKB-EC"/>
</dbReference>
<accession>A0ABM8Z0B3</accession>
<gene>
    <name evidence="5" type="ORF">NTG6680_2049</name>
</gene>
<reference evidence="5 6" key="1">
    <citation type="submission" date="2021-10" db="EMBL/GenBank/DDBJ databases">
        <authorList>
            <person name="Koch H."/>
        </authorList>
    </citation>
    <scope>NUCLEOTIDE SEQUENCE [LARGE SCALE GENOMIC DNA]</scope>
    <source>
        <strain evidence="5">6680</strain>
    </source>
</reference>
<dbReference type="InterPro" id="IPR003829">
    <property type="entry name" value="Pirin_N_dom"/>
</dbReference>
<dbReference type="PANTHER" id="PTHR13903">
    <property type="entry name" value="PIRIN-RELATED"/>
    <property type="match status" value="1"/>
</dbReference>
<evidence type="ECO:0000256" key="3">
    <source>
        <dbReference type="SAM" id="MobiDB-lite"/>
    </source>
</evidence>
<dbReference type="InterPro" id="IPR012093">
    <property type="entry name" value="Pirin"/>
</dbReference>
<keyword evidence="6" id="KW-1185">Reference proteome</keyword>
<dbReference type="EMBL" id="OU912926">
    <property type="protein sequence ID" value="CAG9933298.1"/>
    <property type="molecule type" value="Genomic_DNA"/>
</dbReference>
<organism evidence="5 6">
    <name type="scientific">Candidatus Nitrotoga arctica</name>
    <dbReference type="NCBI Taxonomy" id="453162"/>
    <lineage>
        <taxon>Bacteria</taxon>
        <taxon>Pseudomonadati</taxon>
        <taxon>Pseudomonadota</taxon>
        <taxon>Betaproteobacteria</taxon>
        <taxon>Nitrosomonadales</taxon>
        <taxon>Gallionellaceae</taxon>
        <taxon>Candidatus Nitrotoga</taxon>
    </lineage>
</organism>
<keyword evidence="5" id="KW-0560">Oxidoreductase</keyword>
<dbReference type="InterPro" id="IPR014710">
    <property type="entry name" value="RmlC-like_jellyroll"/>
</dbReference>
<evidence type="ECO:0000313" key="6">
    <source>
        <dbReference type="Proteomes" id="UP000839052"/>
    </source>
</evidence>
<evidence type="ECO:0000256" key="1">
    <source>
        <dbReference type="ARBA" id="ARBA00008416"/>
    </source>
</evidence>
<feature type="domain" description="Pirin N-terminal" evidence="4">
    <location>
        <begin position="48"/>
        <end position="116"/>
    </location>
</feature>